<evidence type="ECO:0000259" key="10">
    <source>
        <dbReference type="Pfam" id="PF08544"/>
    </source>
</evidence>
<dbReference type="InterPro" id="IPR020568">
    <property type="entry name" value="Ribosomal_Su5_D2-typ_SF"/>
</dbReference>
<dbReference type="EC" id="2.7.1.39" evidence="7 8"/>
<dbReference type="InterPro" id="IPR014721">
    <property type="entry name" value="Ribsml_uS5_D2-typ_fold_subgr"/>
</dbReference>
<dbReference type="Proteomes" id="UP001281731">
    <property type="component" value="Unassembled WGS sequence"/>
</dbReference>
<dbReference type="RefSeq" id="WP_320756608.1">
    <property type="nucleotide sequence ID" value="NZ_JAWNGC010000006.1"/>
</dbReference>
<dbReference type="AlphaFoldDB" id="A0AAW9HXS5"/>
<comment type="similarity">
    <text evidence="7">Belongs to the GHMP kinase family. Homoserine kinase subfamily.</text>
</comment>
<dbReference type="Gene3D" id="3.30.230.10">
    <property type="match status" value="1"/>
</dbReference>
<evidence type="ECO:0000256" key="4">
    <source>
        <dbReference type="ARBA" id="ARBA00022741"/>
    </source>
</evidence>
<dbReference type="NCBIfam" id="TIGR00191">
    <property type="entry name" value="thrB"/>
    <property type="match status" value="1"/>
</dbReference>
<dbReference type="GO" id="GO:0005524">
    <property type="term" value="F:ATP binding"/>
    <property type="evidence" value="ECO:0007669"/>
    <property type="project" value="UniProtKB-UniRule"/>
</dbReference>
<dbReference type="PANTHER" id="PTHR20861">
    <property type="entry name" value="HOMOSERINE/4-DIPHOSPHOCYTIDYL-2-C-METHYL-D-ERYTHRITOL KINASE"/>
    <property type="match status" value="1"/>
</dbReference>
<dbReference type="SUPFAM" id="SSF55060">
    <property type="entry name" value="GHMP Kinase, C-terminal domain"/>
    <property type="match status" value="1"/>
</dbReference>
<dbReference type="InterPro" id="IPR000870">
    <property type="entry name" value="Homoserine_kinase"/>
</dbReference>
<dbReference type="InterPro" id="IPR013750">
    <property type="entry name" value="GHMP_kinase_C_dom"/>
</dbReference>
<organism evidence="11 12">
    <name type="scientific">Actinotignum urinale</name>
    <dbReference type="NCBI Taxonomy" id="190146"/>
    <lineage>
        <taxon>Bacteria</taxon>
        <taxon>Bacillati</taxon>
        <taxon>Actinomycetota</taxon>
        <taxon>Actinomycetes</taxon>
        <taxon>Actinomycetales</taxon>
        <taxon>Actinomycetaceae</taxon>
        <taxon>Actinotignum</taxon>
    </lineage>
</organism>
<keyword evidence="4 7" id="KW-0547">Nucleotide-binding</keyword>
<dbReference type="Pfam" id="PF08544">
    <property type="entry name" value="GHMP_kinases_C"/>
    <property type="match status" value="1"/>
</dbReference>
<sequence>MRLVHSEARVRVPATSGNLGPGFDCMGMAHNIWDEVSVRLTTSATKVRIIGEGAQTLPKGETHLIVKALKRALEVAGLPEAGFDLTCHNSIAQGRGLGSSAAAVVAGLLLVRGLVDQPELIDDEFLLSLATEFEGHPDNAAPAIFGGAVVTWKEGKKARAARIPTRVKTTLLVPNTQLLTSKARSVLPEKVPHVDAAFNASRSAMLVLALEHYPELLMRATEERLHQDYRADSMPESARAMRDLRSVGWPAVISGAGPSVLVFDELDQETTTLMERRGFAVYKDGMARRGAYLVTYE</sequence>
<comment type="pathway">
    <text evidence="7">Amino-acid biosynthesis; L-threonine biosynthesis; L-threonine from L-aspartate: step 4/5.</text>
</comment>
<dbReference type="InterPro" id="IPR006204">
    <property type="entry name" value="GHMP_kinase_N_dom"/>
</dbReference>
<dbReference type="GO" id="GO:0009088">
    <property type="term" value="P:threonine biosynthetic process"/>
    <property type="evidence" value="ECO:0007669"/>
    <property type="project" value="UniProtKB-UniRule"/>
</dbReference>
<dbReference type="HAMAP" id="MF_00384">
    <property type="entry name" value="Homoser_kinase"/>
    <property type="match status" value="1"/>
</dbReference>
<evidence type="ECO:0000256" key="2">
    <source>
        <dbReference type="ARBA" id="ARBA00022679"/>
    </source>
</evidence>
<evidence type="ECO:0000256" key="3">
    <source>
        <dbReference type="ARBA" id="ARBA00022697"/>
    </source>
</evidence>
<dbReference type="GO" id="GO:0005737">
    <property type="term" value="C:cytoplasm"/>
    <property type="evidence" value="ECO:0007669"/>
    <property type="project" value="UniProtKB-SubCell"/>
</dbReference>
<evidence type="ECO:0000256" key="1">
    <source>
        <dbReference type="ARBA" id="ARBA00022605"/>
    </source>
</evidence>
<dbReference type="GO" id="GO:0004413">
    <property type="term" value="F:homoserine kinase activity"/>
    <property type="evidence" value="ECO:0007669"/>
    <property type="project" value="UniProtKB-UniRule"/>
</dbReference>
<dbReference type="EMBL" id="JAWNGC010000006">
    <property type="protein sequence ID" value="MDY5155245.1"/>
    <property type="molecule type" value="Genomic_DNA"/>
</dbReference>
<dbReference type="PIRSF" id="PIRSF000676">
    <property type="entry name" value="Homoser_kin"/>
    <property type="match status" value="1"/>
</dbReference>
<evidence type="ECO:0000313" key="11">
    <source>
        <dbReference type="EMBL" id="MDY5155245.1"/>
    </source>
</evidence>
<comment type="function">
    <text evidence="7">Catalyzes the ATP-dependent phosphorylation of L-homoserine to L-homoserine phosphate.</text>
</comment>
<comment type="subcellular location">
    <subcellularLocation>
        <location evidence="7">Cytoplasm</location>
    </subcellularLocation>
</comment>
<evidence type="ECO:0000256" key="6">
    <source>
        <dbReference type="ARBA" id="ARBA00022840"/>
    </source>
</evidence>
<dbReference type="PRINTS" id="PR00958">
    <property type="entry name" value="HOMSERKINASE"/>
</dbReference>
<keyword evidence="1 7" id="KW-0028">Amino-acid biosynthesis</keyword>
<evidence type="ECO:0000313" key="12">
    <source>
        <dbReference type="Proteomes" id="UP001281731"/>
    </source>
</evidence>
<dbReference type="Gene3D" id="3.30.70.890">
    <property type="entry name" value="GHMP kinase, C-terminal domain"/>
    <property type="match status" value="1"/>
</dbReference>
<keyword evidence="3 7" id="KW-0791">Threonine biosynthesis</keyword>
<comment type="catalytic activity">
    <reaction evidence="7">
        <text>L-homoserine + ATP = O-phospho-L-homoserine + ADP + H(+)</text>
        <dbReference type="Rhea" id="RHEA:13985"/>
        <dbReference type="ChEBI" id="CHEBI:15378"/>
        <dbReference type="ChEBI" id="CHEBI:30616"/>
        <dbReference type="ChEBI" id="CHEBI:57476"/>
        <dbReference type="ChEBI" id="CHEBI:57590"/>
        <dbReference type="ChEBI" id="CHEBI:456216"/>
        <dbReference type="EC" id="2.7.1.39"/>
    </reaction>
</comment>
<evidence type="ECO:0000256" key="5">
    <source>
        <dbReference type="ARBA" id="ARBA00022777"/>
    </source>
</evidence>
<dbReference type="SUPFAM" id="SSF54211">
    <property type="entry name" value="Ribosomal protein S5 domain 2-like"/>
    <property type="match status" value="1"/>
</dbReference>
<keyword evidence="7" id="KW-0963">Cytoplasm</keyword>
<feature type="domain" description="GHMP kinase N-terminal" evidence="9">
    <location>
        <begin position="64"/>
        <end position="147"/>
    </location>
</feature>
<proteinExistence type="inferred from homology"/>
<keyword evidence="2 7" id="KW-0808">Transferase</keyword>
<feature type="domain" description="GHMP kinase C-terminal" evidence="10">
    <location>
        <begin position="217"/>
        <end position="264"/>
    </location>
</feature>
<evidence type="ECO:0000256" key="7">
    <source>
        <dbReference type="HAMAP-Rule" id="MF_00384"/>
    </source>
</evidence>
<dbReference type="InterPro" id="IPR036554">
    <property type="entry name" value="GHMP_kinase_C_sf"/>
</dbReference>
<evidence type="ECO:0000256" key="8">
    <source>
        <dbReference type="NCBIfam" id="TIGR00191"/>
    </source>
</evidence>
<name>A0AAW9HXS5_9ACTO</name>
<gene>
    <name evidence="7 11" type="primary">thrB</name>
    <name evidence="11" type="ORF">R6G80_05835</name>
</gene>
<protein>
    <recommendedName>
        <fullName evidence="7 8">Homoserine kinase</fullName>
        <shortName evidence="7">HK</shortName>
        <shortName evidence="7">HSK</shortName>
        <ecNumber evidence="7 8">2.7.1.39</ecNumber>
    </recommendedName>
</protein>
<keyword evidence="6 7" id="KW-0067">ATP-binding</keyword>
<comment type="caution">
    <text evidence="11">The sequence shown here is derived from an EMBL/GenBank/DDBJ whole genome shotgun (WGS) entry which is preliminary data.</text>
</comment>
<dbReference type="PANTHER" id="PTHR20861:SF1">
    <property type="entry name" value="HOMOSERINE KINASE"/>
    <property type="match status" value="1"/>
</dbReference>
<accession>A0AAW9HXS5</accession>
<reference evidence="11" key="1">
    <citation type="submission" date="2023-10" db="EMBL/GenBank/DDBJ databases">
        <title>Whole Genome based description of the genera Actinobaculum and Actinotignum reveals a complex phylogenetic relationship within the species included in the genus Actinotignum.</title>
        <authorList>
            <person name="Jensen C.S."/>
            <person name="Dargis R."/>
            <person name="Kemp M."/>
            <person name="Christensen J.J."/>
        </authorList>
    </citation>
    <scope>NUCLEOTIDE SEQUENCE</scope>
    <source>
        <strain evidence="11">SLA_B511</strain>
    </source>
</reference>
<feature type="binding site" evidence="7">
    <location>
        <begin position="92"/>
        <end position="102"/>
    </location>
    <ligand>
        <name>ATP</name>
        <dbReference type="ChEBI" id="CHEBI:30616"/>
    </ligand>
</feature>
<evidence type="ECO:0000259" key="9">
    <source>
        <dbReference type="Pfam" id="PF00288"/>
    </source>
</evidence>
<keyword evidence="5 7" id="KW-0418">Kinase</keyword>
<dbReference type="Pfam" id="PF00288">
    <property type="entry name" value="GHMP_kinases_N"/>
    <property type="match status" value="1"/>
</dbReference>